<evidence type="ECO:0000313" key="4">
    <source>
        <dbReference type="Proteomes" id="UP000291189"/>
    </source>
</evidence>
<feature type="region of interest" description="Disordered" evidence="1">
    <location>
        <begin position="35"/>
        <end position="63"/>
    </location>
</feature>
<dbReference type="InterPro" id="IPR027381">
    <property type="entry name" value="LytR/CpsA/Psr_C"/>
</dbReference>
<comment type="caution">
    <text evidence="3">The sequence shown here is derived from an EMBL/GenBank/DDBJ whole genome shotgun (WGS) entry which is preliminary data.</text>
</comment>
<keyword evidence="4" id="KW-1185">Reference proteome</keyword>
<dbReference type="OrthoDB" id="3829155at2"/>
<dbReference type="RefSeq" id="WP_129989583.1">
    <property type="nucleotide sequence ID" value="NZ_SDPU01000036.1"/>
</dbReference>
<evidence type="ECO:0000256" key="1">
    <source>
        <dbReference type="SAM" id="MobiDB-lite"/>
    </source>
</evidence>
<gene>
    <name evidence="3" type="ORF">ETU37_22305</name>
</gene>
<dbReference type="Pfam" id="PF13399">
    <property type="entry name" value="LytR_C"/>
    <property type="match status" value="1"/>
</dbReference>
<protein>
    <submittedName>
        <fullName evidence="3">LytR family transcriptional regulator</fullName>
    </submittedName>
</protein>
<dbReference type="Gene3D" id="3.30.70.2390">
    <property type="match status" value="1"/>
</dbReference>
<sequence>MASRHVTTAVTLLVLVAILVLGVVVGAKELFAPLPGSEGSADEPTAAESPSCDPESVQPGSRLTSRQVTVNVYNAGSRAGLAGQTLDTLTSRGFRAGVTGNADARVRRVQVWVVEGEEAAGRLLARNFGPRVPVRTVKTAKDLAEGVDVVVGNGLAPLARPVRAVRVKTDQQVCAP</sequence>
<dbReference type="AlphaFoldDB" id="A0A4Q5IWQ2"/>
<accession>A0A4Q5IWQ2</accession>
<feature type="domain" description="LytR/CpsA/Psr regulator C-terminal" evidence="2">
    <location>
        <begin position="67"/>
        <end position="153"/>
    </location>
</feature>
<dbReference type="EMBL" id="SDPU01000036">
    <property type="protein sequence ID" value="RYU09279.1"/>
    <property type="molecule type" value="Genomic_DNA"/>
</dbReference>
<proteinExistence type="predicted"/>
<name>A0A4Q5IWQ2_9ACTN</name>
<evidence type="ECO:0000313" key="3">
    <source>
        <dbReference type="EMBL" id="RYU09279.1"/>
    </source>
</evidence>
<organism evidence="3 4">
    <name type="scientific">Nocardioides iriomotensis</name>
    <dbReference type="NCBI Taxonomy" id="715784"/>
    <lineage>
        <taxon>Bacteria</taxon>
        <taxon>Bacillati</taxon>
        <taxon>Actinomycetota</taxon>
        <taxon>Actinomycetes</taxon>
        <taxon>Propionibacteriales</taxon>
        <taxon>Nocardioidaceae</taxon>
        <taxon>Nocardioides</taxon>
    </lineage>
</organism>
<reference evidence="3 4" key="1">
    <citation type="submission" date="2019-01" db="EMBL/GenBank/DDBJ databases">
        <title>Nocardioides guangzhouensis sp. nov., an actinobacterium isolated from soil.</title>
        <authorList>
            <person name="Fu Y."/>
            <person name="Cai Y."/>
            <person name="Lin Z."/>
            <person name="Chen P."/>
        </authorList>
    </citation>
    <scope>NUCLEOTIDE SEQUENCE [LARGE SCALE GENOMIC DNA]</scope>
    <source>
        <strain evidence="3 4">NBRC 105384</strain>
    </source>
</reference>
<evidence type="ECO:0000259" key="2">
    <source>
        <dbReference type="Pfam" id="PF13399"/>
    </source>
</evidence>
<dbReference type="Proteomes" id="UP000291189">
    <property type="component" value="Unassembled WGS sequence"/>
</dbReference>